<keyword evidence="16" id="KW-1185">Reference proteome</keyword>
<keyword evidence="7 14" id="KW-1133">Transmembrane helix</keyword>
<dbReference type="GO" id="GO:0042048">
    <property type="term" value="P:olfactory behavior"/>
    <property type="evidence" value="ECO:0007669"/>
    <property type="project" value="EnsemblMetazoa"/>
</dbReference>
<keyword evidence="2" id="KW-1003">Cell membrane</keyword>
<dbReference type="GO" id="GO:0048149">
    <property type="term" value="P:behavioral response to ethanol"/>
    <property type="evidence" value="ECO:0007669"/>
    <property type="project" value="EnsemblMetazoa"/>
</dbReference>
<evidence type="ECO:0000256" key="14">
    <source>
        <dbReference type="SAM" id="Phobius"/>
    </source>
</evidence>
<dbReference type="GO" id="GO:0005516">
    <property type="term" value="F:calmodulin binding"/>
    <property type="evidence" value="ECO:0007669"/>
    <property type="project" value="EnsemblMetazoa"/>
</dbReference>
<dbReference type="Pfam" id="PF02949">
    <property type="entry name" value="7tm_6"/>
    <property type="match status" value="1"/>
</dbReference>
<evidence type="ECO:0000256" key="1">
    <source>
        <dbReference type="ARBA" id="ARBA00004651"/>
    </source>
</evidence>
<evidence type="ECO:0000256" key="8">
    <source>
        <dbReference type="ARBA" id="ARBA00023136"/>
    </source>
</evidence>
<keyword evidence="4" id="KW-0085">Behavior</keyword>
<keyword evidence="6" id="KW-0552">Olfaction</keyword>
<dbReference type="PANTHER" id="PTHR21137:SF9">
    <property type="entry name" value="ODORANT RECEPTOR CORECEPTOR"/>
    <property type="match status" value="1"/>
</dbReference>
<feature type="transmembrane region" description="Helical" evidence="14">
    <location>
        <begin position="213"/>
        <end position="234"/>
    </location>
</feature>
<dbReference type="PANTHER" id="PTHR21137">
    <property type="entry name" value="ODORANT RECEPTOR"/>
    <property type="match status" value="1"/>
</dbReference>
<sequence length="239" mass="26623">MTTSMQPSKYTGLVADLMPNIRAMKYSGLFMHNFTGGSAFMKKVYSSVHLVFLLMQFTFILVNMALNAEEVNELSGNTITTLFFTHCITKFIYLAVNQKNFYRLVAAIGDTYGAALLLHMLTSTIKLTLLAYQATKINGVNVYAFTVVGYLGYALAQVFHFCIFGNRLIEESSSVMEAAYSCHWYDGSEEAKTFVQIVCQQCQKAMSISGAKFFTVSLDLFASVLGAVVTYFMVLVQLK</sequence>
<dbReference type="GO" id="GO:0170020">
    <property type="term" value="F:ionotropic olfactory receptor activity"/>
    <property type="evidence" value="ECO:0007669"/>
    <property type="project" value="EnsemblMetazoa"/>
</dbReference>
<dbReference type="GO" id="GO:0005549">
    <property type="term" value="F:odorant binding"/>
    <property type="evidence" value="ECO:0007669"/>
    <property type="project" value="EnsemblMetazoa"/>
</dbReference>
<feature type="transmembrane region" description="Helical" evidence="14">
    <location>
        <begin position="101"/>
        <end position="122"/>
    </location>
</feature>
<accession>B4QWV5</accession>
<gene>
    <name evidence="15" type="primary">Dsim\GD19619</name>
    <name evidence="15" type="ORF">Dsim_GD19619</name>
</gene>
<dbReference type="GO" id="GO:0015026">
    <property type="term" value="F:coreceptor activity"/>
    <property type="evidence" value="ECO:0007669"/>
    <property type="project" value="EnsemblMetazoa"/>
</dbReference>
<reference evidence="15 16" key="1">
    <citation type="journal article" date="2007" name="Nature">
        <title>Evolution of genes and genomes on the Drosophila phylogeny.</title>
        <authorList>
            <consortium name="Drosophila 12 Genomes Consortium"/>
            <person name="Clark A.G."/>
            <person name="Eisen M.B."/>
            <person name="Smith D.R."/>
            <person name="Bergman C.M."/>
            <person name="Oliver B."/>
            <person name="Markow T.A."/>
            <person name="Kaufman T.C."/>
            <person name="Kellis M."/>
            <person name="Gelbart W."/>
            <person name="Iyer V.N."/>
            <person name="Pollard D.A."/>
            <person name="Sackton T.B."/>
            <person name="Larracuente A.M."/>
            <person name="Singh N.D."/>
            <person name="Abad J.P."/>
            <person name="Abt D.N."/>
            <person name="Adryan B."/>
            <person name="Aguade M."/>
            <person name="Akashi H."/>
            <person name="Anderson W.W."/>
            <person name="Aquadro C.F."/>
            <person name="Ardell D.H."/>
            <person name="Arguello R."/>
            <person name="Artieri C.G."/>
            <person name="Barbash D.A."/>
            <person name="Barker D."/>
            <person name="Barsanti P."/>
            <person name="Batterham P."/>
            <person name="Batzoglou S."/>
            <person name="Begun D."/>
            <person name="Bhutkar A."/>
            <person name="Blanco E."/>
            <person name="Bosak S.A."/>
            <person name="Bradley R.K."/>
            <person name="Brand A.D."/>
            <person name="Brent M.R."/>
            <person name="Brooks A.N."/>
            <person name="Brown R.H."/>
            <person name="Butlin R.K."/>
            <person name="Caggese C."/>
            <person name="Calvi B.R."/>
            <person name="Bernardo de Carvalho A."/>
            <person name="Caspi A."/>
            <person name="Castrezana S."/>
            <person name="Celniker S.E."/>
            <person name="Chang J.L."/>
            <person name="Chapple C."/>
            <person name="Chatterji S."/>
            <person name="Chinwalla A."/>
            <person name="Civetta A."/>
            <person name="Clifton S.W."/>
            <person name="Comeron J.M."/>
            <person name="Costello J.C."/>
            <person name="Coyne J.A."/>
            <person name="Daub J."/>
            <person name="David R.G."/>
            <person name="Delcher A.L."/>
            <person name="Delehaunty K."/>
            <person name="Do C.B."/>
            <person name="Ebling H."/>
            <person name="Edwards K."/>
            <person name="Eickbush T."/>
            <person name="Evans J.D."/>
            <person name="Filipski A."/>
            <person name="Findeiss S."/>
            <person name="Freyhult E."/>
            <person name="Fulton L."/>
            <person name="Fulton R."/>
            <person name="Garcia A.C."/>
            <person name="Gardiner A."/>
            <person name="Garfield D.A."/>
            <person name="Garvin B.E."/>
            <person name="Gibson G."/>
            <person name="Gilbert D."/>
            <person name="Gnerre S."/>
            <person name="Godfrey J."/>
            <person name="Good R."/>
            <person name="Gotea V."/>
            <person name="Gravely B."/>
            <person name="Greenberg A.J."/>
            <person name="Griffiths-Jones S."/>
            <person name="Gross S."/>
            <person name="Guigo R."/>
            <person name="Gustafson E.A."/>
            <person name="Haerty W."/>
            <person name="Hahn M.W."/>
            <person name="Halligan D.L."/>
            <person name="Halpern A.L."/>
            <person name="Halter G.M."/>
            <person name="Han M.V."/>
            <person name="Heger A."/>
            <person name="Hillier L."/>
            <person name="Hinrichs A.S."/>
            <person name="Holmes I."/>
            <person name="Hoskins R.A."/>
            <person name="Hubisz M.J."/>
            <person name="Hultmark D."/>
            <person name="Huntley M.A."/>
            <person name="Jaffe D.B."/>
            <person name="Jagadeeshan S."/>
            <person name="Jeck W.R."/>
            <person name="Johnson J."/>
            <person name="Jones C.D."/>
            <person name="Jordan W.C."/>
            <person name="Karpen G.H."/>
            <person name="Kataoka E."/>
            <person name="Keightley P.D."/>
            <person name="Kheradpour P."/>
            <person name="Kirkness E.F."/>
            <person name="Koerich L.B."/>
            <person name="Kristiansen K."/>
            <person name="Kudrna D."/>
            <person name="Kulathinal R.J."/>
            <person name="Kumar S."/>
            <person name="Kwok R."/>
            <person name="Lander E."/>
            <person name="Langley C.H."/>
            <person name="Lapoint R."/>
            <person name="Lazzaro B.P."/>
            <person name="Lee S.J."/>
            <person name="Levesque L."/>
            <person name="Li R."/>
            <person name="Lin C.F."/>
            <person name="Lin M.F."/>
            <person name="Lindblad-Toh K."/>
            <person name="Llopart A."/>
            <person name="Long M."/>
            <person name="Low L."/>
            <person name="Lozovsky E."/>
            <person name="Lu J."/>
            <person name="Luo M."/>
            <person name="Machado C.A."/>
            <person name="Makalowski W."/>
            <person name="Marzo M."/>
            <person name="Matsuda M."/>
            <person name="Matzkin L."/>
            <person name="McAllister B."/>
            <person name="McBride C.S."/>
            <person name="McKernan B."/>
            <person name="McKernan K."/>
            <person name="Mendez-Lago M."/>
            <person name="Minx P."/>
            <person name="Mollenhauer M.U."/>
            <person name="Montooth K."/>
            <person name="Mount S.M."/>
            <person name="Mu X."/>
            <person name="Myers E."/>
            <person name="Negre B."/>
            <person name="Newfeld S."/>
            <person name="Nielsen R."/>
            <person name="Noor M.A."/>
            <person name="O'Grady P."/>
            <person name="Pachter L."/>
            <person name="Papaceit M."/>
            <person name="Parisi M.J."/>
            <person name="Parisi M."/>
            <person name="Parts L."/>
            <person name="Pedersen J.S."/>
            <person name="Pesole G."/>
            <person name="Phillippy A.M."/>
            <person name="Ponting C.P."/>
            <person name="Pop M."/>
            <person name="Porcelli D."/>
            <person name="Powell J.R."/>
            <person name="Prohaska S."/>
            <person name="Pruitt K."/>
            <person name="Puig M."/>
            <person name="Quesneville H."/>
            <person name="Ram K.R."/>
            <person name="Rand D."/>
            <person name="Rasmussen M.D."/>
            <person name="Reed L.K."/>
            <person name="Reenan R."/>
            <person name="Reily A."/>
            <person name="Remington K.A."/>
            <person name="Rieger T.T."/>
            <person name="Ritchie M.G."/>
            <person name="Robin C."/>
            <person name="Rogers Y.H."/>
            <person name="Rohde C."/>
            <person name="Rozas J."/>
            <person name="Rubenfield M.J."/>
            <person name="Ruiz A."/>
            <person name="Russo S."/>
            <person name="Salzberg S.L."/>
            <person name="Sanchez-Gracia A."/>
            <person name="Saranga D.J."/>
            <person name="Sato H."/>
            <person name="Schaeffer S.W."/>
            <person name="Schatz M.C."/>
            <person name="Schlenke T."/>
            <person name="Schwartz R."/>
            <person name="Segarra C."/>
            <person name="Singh R.S."/>
            <person name="Sirot L."/>
            <person name="Sirota M."/>
            <person name="Sisneros N.B."/>
            <person name="Smith C.D."/>
            <person name="Smith T.F."/>
            <person name="Spieth J."/>
            <person name="Stage D.E."/>
            <person name="Stark A."/>
            <person name="Stephan W."/>
            <person name="Strausberg R.L."/>
            <person name="Strempel S."/>
            <person name="Sturgill D."/>
            <person name="Sutton G."/>
            <person name="Sutton G.G."/>
            <person name="Tao W."/>
            <person name="Teichmann S."/>
            <person name="Tobari Y.N."/>
            <person name="Tomimura Y."/>
            <person name="Tsolas J.M."/>
            <person name="Valente V.L."/>
            <person name="Venter E."/>
            <person name="Venter J.C."/>
            <person name="Vicario S."/>
            <person name="Vieira F.G."/>
            <person name="Vilella A.J."/>
            <person name="Villasante A."/>
            <person name="Walenz B."/>
            <person name="Wang J."/>
            <person name="Wasserman M."/>
            <person name="Watts T."/>
            <person name="Wilson D."/>
            <person name="Wilson R.K."/>
            <person name="Wing R.A."/>
            <person name="Wolfner M.F."/>
            <person name="Wong A."/>
            <person name="Wong G.K."/>
            <person name="Wu C.I."/>
            <person name="Wu G."/>
            <person name="Yamamoto D."/>
            <person name="Yang H.P."/>
            <person name="Yang S.P."/>
            <person name="Yorke J.A."/>
            <person name="Yoshida K."/>
            <person name="Zdobnov E."/>
            <person name="Zhang P."/>
            <person name="Zhang Y."/>
            <person name="Zimin A.V."/>
            <person name="Baldwin J."/>
            <person name="Abdouelleil A."/>
            <person name="Abdulkadir J."/>
            <person name="Abebe A."/>
            <person name="Abera B."/>
            <person name="Abreu J."/>
            <person name="Acer S.C."/>
            <person name="Aftuck L."/>
            <person name="Alexander A."/>
            <person name="An P."/>
            <person name="Anderson E."/>
            <person name="Anderson S."/>
            <person name="Arachi H."/>
            <person name="Azer M."/>
            <person name="Bachantsang P."/>
            <person name="Barry A."/>
            <person name="Bayul T."/>
            <person name="Berlin A."/>
            <person name="Bessette D."/>
            <person name="Bloom T."/>
            <person name="Blye J."/>
            <person name="Boguslavskiy L."/>
            <person name="Bonnet C."/>
            <person name="Boukhgalter B."/>
            <person name="Bourzgui I."/>
            <person name="Brown A."/>
            <person name="Cahill P."/>
            <person name="Channer S."/>
            <person name="Cheshatsang Y."/>
            <person name="Chuda L."/>
            <person name="Citroen M."/>
            <person name="Collymore A."/>
            <person name="Cooke P."/>
            <person name="Costello M."/>
            <person name="D'Aco K."/>
            <person name="Daza R."/>
            <person name="De Haan G."/>
            <person name="DeGray S."/>
            <person name="DeMaso C."/>
            <person name="Dhargay N."/>
            <person name="Dooley K."/>
            <person name="Dooley E."/>
            <person name="Doricent M."/>
            <person name="Dorje P."/>
            <person name="Dorjee K."/>
            <person name="Dupes A."/>
            <person name="Elong R."/>
            <person name="Falk J."/>
            <person name="Farina A."/>
            <person name="Faro S."/>
            <person name="Ferguson D."/>
            <person name="Fisher S."/>
            <person name="Foley C.D."/>
            <person name="Franke A."/>
            <person name="Friedrich D."/>
            <person name="Gadbois L."/>
            <person name="Gearin G."/>
            <person name="Gearin C.R."/>
            <person name="Giannoukos G."/>
            <person name="Goode T."/>
            <person name="Graham J."/>
            <person name="Grandbois E."/>
            <person name="Grewal S."/>
            <person name="Gyaltsen K."/>
            <person name="Hafez N."/>
            <person name="Hagos B."/>
            <person name="Hall J."/>
            <person name="Henson C."/>
            <person name="Hollinger A."/>
            <person name="Honan T."/>
            <person name="Huard M.D."/>
            <person name="Hughes L."/>
            <person name="Hurhula B."/>
            <person name="Husby M.E."/>
            <person name="Kamat A."/>
            <person name="Kanga B."/>
            <person name="Kashin S."/>
            <person name="Khazanovich D."/>
            <person name="Kisner P."/>
            <person name="Lance K."/>
            <person name="Lara M."/>
            <person name="Lee W."/>
            <person name="Lennon N."/>
            <person name="Letendre F."/>
            <person name="LeVine R."/>
            <person name="Lipovsky A."/>
            <person name="Liu X."/>
            <person name="Liu J."/>
            <person name="Liu S."/>
            <person name="Lokyitsang T."/>
            <person name="Lokyitsang Y."/>
            <person name="Lubonja R."/>
            <person name="Lui A."/>
            <person name="MacDonald P."/>
            <person name="Magnisalis V."/>
            <person name="Maru K."/>
            <person name="Matthews C."/>
            <person name="McCusker W."/>
            <person name="McDonough S."/>
            <person name="Mehta T."/>
            <person name="Meldrim J."/>
            <person name="Meneus L."/>
            <person name="Mihai O."/>
            <person name="Mihalev A."/>
            <person name="Mihova T."/>
            <person name="Mittelman R."/>
            <person name="Mlenga V."/>
            <person name="Montmayeur A."/>
            <person name="Mulrain L."/>
            <person name="Navidi A."/>
            <person name="Naylor J."/>
            <person name="Negash T."/>
            <person name="Nguyen T."/>
            <person name="Nguyen N."/>
            <person name="Nicol R."/>
            <person name="Norbu C."/>
            <person name="Norbu N."/>
            <person name="Novod N."/>
            <person name="O'Neill B."/>
            <person name="Osman S."/>
            <person name="Markiewicz E."/>
            <person name="Oyono O.L."/>
            <person name="Patti C."/>
            <person name="Phunkhang P."/>
            <person name="Pierre F."/>
            <person name="Priest M."/>
            <person name="Raghuraman S."/>
            <person name="Rege F."/>
            <person name="Reyes R."/>
            <person name="Rise C."/>
            <person name="Rogov P."/>
            <person name="Ross K."/>
            <person name="Ryan E."/>
            <person name="Settipalli S."/>
            <person name="Shea T."/>
            <person name="Sherpa N."/>
            <person name="Shi L."/>
            <person name="Shih D."/>
            <person name="Sparrow T."/>
            <person name="Spaulding J."/>
            <person name="Stalker J."/>
            <person name="Stange-Thomann N."/>
            <person name="Stavropoulos S."/>
            <person name="Stone C."/>
            <person name="Strader C."/>
            <person name="Tesfaye S."/>
            <person name="Thomson T."/>
            <person name="Thoulutsang Y."/>
            <person name="Thoulutsang D."/>
            <person name="Topham K."/>
            <person name="Topping I."/>
            <person name="Tsamla T."/>
            <person name="Vassiliev H."/>
            <person name="Vo A."/>
            <person name="Wangchuk T."/>
            <person name="Wangdi T."/>
            <person name="Weiand M."/>
            <person name="Wilkinson J."/>
            <person name="Wilson A."/>
            <person name="Yadav S."/>
            <person name="Young G."/>
            <person name="Yu Q."/>
            <person name="Zembek L."/>
            <person name="Zhong D."/>
            <person name="Zimmer A."/>
            <person name="Zwirko Z."/>
            <person name="Jaffe D.B."/>
            <person name="Alvarez P."/>
            <person name="Brockman W."/>
            <person name="Butler J."/>
            <person name="Chin C."/>
            <person name="Gnerre S."/>
            <person name="Grabherr M."/>
            <person name="Kleber M."/>
            <person name="Mauceli E."/>
            <person name="MacCallum I."/>
        </authorList>
    </citation>
    <scope>NUCLEOTIDE SEQUENCE [LARGE SCALE GENOMIC DNA]</scope>
    <source>
        <strain evidence="16">white501</strain>
    </source>
</reference>
<dbReference type="GO" id="GO:0019236">
    <property type="term" value="P:response to pheromone"/>
    <property type="evidence" value="ECO:0007669"/>
    <property type="project" value="EnsemblMetazoa"/>
</dbReference>
<evidence type="ECO:0000256" key="4">
    <source>
        <dbReference type="ARBA" id="ARBA00022610"/>
    </source>
</evidence>
<keyword evidence="9" id="KW-0675">Receptor</keyword>
<evidence type="ECO:0000256" key="13">
    <source>
        <dbReference type="ARBA" id="ARBA00039481"/>
    </source>
</evidence>
<dbReference type="AlphaFoldDB" id="B4QWV5"/>
<dbReference type="GO" id="GO:0015278">
    <property type="term" value="F:intracellularly gated calcium channel activity"/>
    <property type="evidence" value="ECO:0007669"/>
    <property type="project" value="EnsemblMetazoa"/>
</dbReference>
<dbReference type="GO" id="GO:0030425">
    <property type="term" value="C:dendrite"/>
    <property type="evidence" value="ECO:0007669"/>
    <property type="project" value="EnsemblMetazoa"/>
</dbReference>
<keyword evidence="3" id="KW-0716">Sensory transduction</keyword>
<evidence type="ECO:0000256" key="3">
    <source>
        <dbReference type="ARBA" id="ARBA00022606"/>
    </source>
</evidence>
<dbReference type="Proteomes" id="UP000000304">
    <property type="component" value="Chromosome 3R"/>
</dbReference>
<dbReference type="HOGENOM" id="CLU_1162224_0_0_1"/>
<dbReference type="GO" id="GO:0032880">
    <property type="term" value="P:regulation of protein localization"/>
    <property type="evidence" value="ECO:0007669"/>
    <property type="project" value="EnsemblMetazoa"/>
</dbReference>
<feature type="transmembrane region" description="Helical" evidence="14">
    <location>
        <begin position="78"/>
        <end position="96"/>
    </location>
</feature>
<keyword evidence="10" id="KW-0325">Glycoprotein</keyword>
<keyword evidence="5 14" id="KW-0812">Transmembrane</keyword>
<dbReference type="GO" id="GO:0042803">
    <property type="term" value="F:protein homodimerization activity"/>
    <property type="evidence" value="ECO:0007669"/>
    <property type="project" value="EnsemblMetazoa"/>
</dbReference>
<evidence type="ECO:0000313" key="15">
    <source>
        <dbReference type="EMBL" id="EDX11717.1"/>
    </source>
</evidence>
<protein>
    <recommendedName>
        <fullName evidence="13">Odorant receptor coreceptor</fullName>
    </recommendedName>
</protein>
<proteinExistence type="inferred from homology"/>
<feature type="transmembrane region" description="Helical" evidence="14">
    <location>
        <begin position="48"/>
        <end position="66"/>
    </location>
</feature>
<dbReference type="GO" id="GO:0005929">
    <property type="term" value="C:cilium"/>
    <property type="evidence" value="ECO:0007669"/>
    <property type="project" value="EnsemblMetazoa"/>
</dbReference>
<dbReference type="GO" id="GO:0005886">
    <property type="term" value="C:plasma membrane"/>
    <property type="evidence" value="ECO:0007669"/>
    <property type="project" value="UniProtKB-SubCell"/>
</dbReference>
<comment type="subcellular location">
    <subcellularLocation>
        <location evidence="1">Cell membrane</location>
        <topology evidence="1">Multi-pass membrane protein</topology>
    </subcellularLocation>
</comment>
<keyword evidence="8 14" id="KW-0472">Membrane</keyword>
<evidence type="ECO:0000256" key="12">
    <source>
        <dbReference type="ARBA" id="ARBA00038131"/>
    </source>
</evidence>
<dbReference type="OrthoDB" id="8175157at2759"/>
<dbReference type="PhylomeDB" id="B4QWV5"/>
<evidence type="ECO:0000313" key="16">
    <source>
        <dbReference type="Proteomes" id="UP000000304"/>
    </source>
</evidence>
<evidence type="ECO:0000256" key="6">
    <source>
        <dbReference type="ARBA" id="ARBA00022725"/>
    </source>
</evidence>
<name>B4QWV5_DROSI</name>
<dbReference type="GO" id="GO:0034703">
    <property type="term" value="C:cation channel complex"/>
    <property type="evidence" value="ECO:0007669"/>
    <property type="project" value="EnsemblMetazoa"/>
</dbReference>
<evidence type="ECO:0000256" key="7">
    <source>
        <dbReference type="ARBA" id="ARBA00022989"/>
    </source>
</evidence>
<dbReference type="InterPro" id="IPR004117">
    <property type="entry name" value="7tm6_olfct_rcpt"/>
</dbReference>
<dbReference type="EMBL" id="CM000364">
    <property type="protein sequence ID" value="EDX11717.1"/>
    <property type="molecule type" value="Genomic_DNA"/>
</dbReference>
<dbReference type="STRING" id="7240.B4QWV5"/>
<comment type="similarity">
    <text evidence="12">Belongs to the insect chemoreceptor superfamily. Heteromeric odorant receptor channel (TC 1.A.69) family. Orco subfamily.</text>
</comment>
<evidence type="ECO:0000256" key="11">
    <source>
        <dbReference type="ARBA" id="ARBA00023224"/>
    </source>
</evidence>
<evidence type="ECO:0000256" key="5">
    <source>
        <dbReference type="ARBA" id="ARBA00022692"/>
    </source>
</evidence>
<evidence type="ECO:0000256" key="2">
    <source>
        <dbReference type="ARBA" id="ARBA00022475"/>
    </source>
</evidence>
<feature type="transmembrane region" description="Helical" evidence="14">
    <location>
        <begin position="142"/>
        <end position="164"/>
    </location>
</feature>
<organism evidence="15 16">
    <name type="scientific">Drosophila simulans</name>
    <name type="common">Fruit fly</name>
    <dbReference type="NCBI Taxonomy" id="7240"/>
    <lineage>
        <taxon>Eukaryota</taxon>
        <taxon>Metazoa</taxon>
        <taxon>Ecdysozoa</taxon>
        <taxon>Arthropoda</taxon>
        <taxon>Hexapoda</taxon>
        <taxon>Insecta</taxon>
        <taxon>Pterygota</taxon>
        <taxon>Neoptera</taxon>
        <taxon>Endopterygota</taxon>
        <taxon>Diptera</taxon>
        <taxon>Brachycera</taxon>
        <taxon>Muscomorpha</taxon>
        <taxon>Ephydroidea</taxon>
        <taxon>Drosophilidae</taxon>
        <taxon>Drosophila</taxon>
        <taxon>Sophophora</taxon>
    </lineage>
</organism>
<evidence type="ECO:0000256" key="10">
    <source>
        <dbReference type="ARBA" id="ARBA00023180"/>
    </source>
</evidence>
<keyword evidence="11" id="KW-0807">Transducer</keyword>
<evidence type="ECO:0000256" key="9">
    <source>
        <dbReference type="ARBA" id="ARBA00023170"/>
    </source>
</evidence>